<feature type="region of interest" description="Disordered" evidence="1">
    <location>
        <begin position="419"/>
        <end position="449"/>
    </location>
</feature>
<proteinExistence type="predicted"/>
<feature type="transmembrane region" description="Helical" evidence="2">
    <location>
        <begin position="203"/>
        <end position="236"/>
    </location>
</feature>
<evidence type="ECO:0000313" key="5">
    <source>
        <dbReference type="Proteomes" id="UP000317691"/>
    </source>
</evidence>
<evidence type="ECO:0000256" key="1">
    <source>
        <dbReference type="SAM" id="MobiDB-lite"/>
    </source>
</evidence>
<keyword evidence="3" id="KW-0732">Signal</keyword>
<name>A0A538TUS3_UNCEI</name>
<feature type="compositionally biased region" description="Basic and acidic residues" evidence="1">
    <location>
        <begin position="94"/>
        <end position="107"/>
    </location>
</feature>
<dbReference type="Proteomes" id="UP000317691">
    <property type="component" value="Unassembled WGS sequence"/>
</dbReference>
<protein>
    <submittedName>
        <fullName evidence="4">Polymer-forming cytoskeletal protein</fullName>
    </submittedName>
</protein>
<keyword evidence="2" id="KW-0472">Membrane</keyword>
<dbReference type="EMBL" id="VBOZ01000001">
    <property type="protein sequence ID" value="TMQ67369.1"/>
    <property type="molecule type" value="Genomic_DNA"/>
</dbReference>
<evidence type="ECO:0000313" key="4">
    <source>
        <dbReference type="EMBL" id="TMQ67369.1"/>
    </source>
</evidence>
<organism evidence="4 5">
    <name type="scientific">Eiseniibacteriota bacterium</name>
    <dbReference type="NCBI Taxonomy" id="2212470"/>
    <lineage>
        <taxon>Bacteria</taxon>
        <taxon>Candidatus Eiseniibacteriota</taxon>
    </lineage>
</organism>
<dbReference type="AlphaFoldDB" id="A0A538TUS3"/>
<feature type="region of interest" description="Disordered" evidence="1">
    <location>
        <begin position="75"/>
        <end position="107"/>
    </location>
</feature>
<feature type="transmembrane region" description="Helical" evidence="2">
    <location>
        <begin position="295"/>
        <end position="325"/>
    </location>
</feature>
<feature type="transmembrane region" description="Helical" evidence="2">
    <location>
        <begin position="346"/>
        <end position="374"/>
    </location>
</feature>
<feature type="transmembrane region" description="Helical" evidence="2">
    <location>
        <begin position="380"/>
        <end position="403"/>
    </location>
</feature>
<accession>A0A538TUS3</accession>
<comment type="caution">
    <text evidence="4">The sequence shown here is derived from an EMBL/GenBank/DDBJ whole genome shotgun (WGS) entry which is preliminary data.</text>
</comment>
<gene>
    <name evidence="4" type="ORF">E6K79_00195</name>
</gene>
<sequence length="449" mass="45933">MAVRIWIPLTFVAFWFALALYWSPASGATPTAKTAASDSTATDGGFRVRVREEGGTSKVEAARYALERAKEEARRARAEARASRVPVPPEPPDQPDKPDVPEHIKFDNSDNDVVRFGEDITIPEDKVIDGNVVAIGGSVTVLGRVKGDVTAIGGTVHIKGKGIVEGDAVSMGGGVTTSDSGTVAGSNVSLGGFHMGSCPWPMLGLFGAVGTGILGIVTSIVKLLLTGFFAWLALLFIGNRMTHAVDVMSQRFGKSFLWGLLGWAAMVVAIPAGIVLLVLVGVIAIAILAITIIGIPLAILLAVALVIGIVGICVGALVAVFVGFLNGAMYLGRRILAKNAARAGKPIVAVLVGLVLLFVLRLAGELLQLIGLLFFHPFSIALGIAAGALAAIVTTSGFGAMLLTRFGIGPRGAGAVGSQWWPSSSGPAAPAAPAAPTAAPPAGGSSDAP</sequence>
<feature type="signal peptide" evidence="3">
    <location>
        <begin position="1"/>
        <end position="27"/>
    </location>
</feature>
<feature type="compositionally biased region" description="Low complexity" evidence="1">
    <location>
        <begin position="422"/>
        <end position="449"/>
    </location>
</feature>
<evidence type="ECO:0000256" key="2">
    <source>
        <dbReference type="SAM" id="Phobius"/>
    </source>
</evidence>
<feature type="transmembrane region" description="Helical" evidence="2">
    <location>
        <begin position="256"/>
        <end position="289"/>
    </location>
</feature>
<reference evidence="4 5" key="1">
    <citation type="journal article" date="2019" name="Nat. Microbiol.">
        <title>Mediterranean grassland soil C-N compound turnover is dependent on rainfall and depth, and is mediated by genomically divergent microorganisms.</title>
        <authorList>
            <person name="Diamond S."/>
            <person name="Andeer P.F."/>
            <person name="Li Z."/>
            <person name="Crits-Christoph A."/>
            <person name="Burstein D."/>
            <person name="Anantharaman K."/>
            <person name="Lane K.R."/>
            <person name="Thomas B.C."/>
            <person name="Pan C."/>
            <person name="Northen T.R."/>
            <person name="Banfield J.F."/>
        </authorList>
    </citation>
    <scope>NUCLEOTIDE SEQUENCE [LARGE SCALE GENOMIC DNA]</scope>
    <source>
        <strain evidence="4">WS_9</strain>
    </source>
</reference>
<keyword evidence="2" id="KW-1133">Transmembrane helix</keyword>
<evidence type="ECO:0000256" key="3">
    <source>
        <dbReference type="SAM" id="SignalP"/>
    </source>
</evidence>
<feature type="chain" id="PRO_5022027870" evidence="3">
    <location>
        <begin position="28"/>
        <end position="449"/>
    </location>
</feature>
<keyword evidence="2" id="KW-0812">Transmembrane</keyword>